<dbReference type="EMBL" id="JACSDY010000025">
    <property type="protein sequence ID" value="KAF7387701.1"/>
    <property type="molecule type" value="Genomic_DNA"/>
</dbReference>
<evidence type="ECO:0000256" key="1">
    <source>
        <dbReference type="SAM" id="Phobius"/>
    </source>
</evidence>
<feature type="transmembrane region" description="Helical" evidence="1">
    <location>
        <begin position="108"/>
        <end position="125"/>
    </location>
</feature>
<organism evidence="2 3">
    <name type="scientific">Vespula pensylvanica</name>
    <name type="common">Western yellow jacket</name>
    <name type="synonym">Wasp</name>
    <dbReference type="NCBI Taxonomy" id="30213"/>
    <lineage>
        <taxon>Eukaryota</taxon>
        <taxon>Metazoa</taxon>
        <taxon>Ecdysozoa</taxon>
        <taxon>Arthropoda</taxon>
        <taxon>Hexapoda</taxon>
        <taxon>Insecta</taxon>
        <taxon>Pterygota</taxon>
        <taxon>Neoptera</taxon>
        <taxon>Endopterygota</taxon>
        <taxon>Hymenoptera</taxon>
        <taxon>Apocrita</taxon>
        <taxon>Aculeata</taxon>
        <taxon>Vespoidea</taxon>
        <taxon>Vespidae</taxon>
        <taxon>Vespinae</taxon>
        <taxon>Vespula</taxon>
    </lineage>
</organism>
<sequence>MKLHLRKLVFNRCLEVATNGSMLTKREDYIYKEYYSYNRRFFRLIGLWQSPISFKKMIYISFINFMLAVGSSVQMQKIRYRIKCDWGILENKPELELLKKYADVSRRCTVIIAVSFYLNIAFKIFPSLLCVFQYVFGSTNFTELILPFHIEYSMGNQMKYFFTLFYQYVILIIVATLGIANYSMFIAVIQHACALFYIVEWRVIEKFKKDPHNIYYARTSSDLAKENEWIIDIIQFYNNAIEFVSHFTTLRVCPFIEIFLRNNSSFGRNIGVYINSDSNAICELEKPADSELNVIWNFYLSFGEKDMSDFLHIPRDCTILRANKKLFSIIRRINSTEYV</sequence>
<evidence type="ECO:0008006" key="4">
    <source>
        <dbReference type="Google" id="ProtNLM"/>
    </source>
</evidence>
<evidence type="ECO:0000313" key="2">
    <source>
        <dbReference type="EMBL" id="KAF7387701.1"/>
    </source>
</evidence>
<keyword evidence="1" id="KW-1133">Transmembrane helix</keyword>
<feature type="transmembrane region" description="Helical" evidence="1">
    <location>
        <begin position="160"/>
        <end position="179"/>
    </location>
</feature>
<accession>A0A834JHD5</accession>
<comment type="caution">
    <text evidence="2">The sequence shown here is derived from an EMBL/GenBank/DDBJ whole genome shotgun (WGS) entry which is preliminary data.</text>
</comment>
<feature type="transmembrane region" description="Helical" evidence="1">
    <location>
        <begin position="57"/>
        <end position="73"/>
    </location>
</feature>
<keyword evidence="1" id="KW-0812">Transmembrane</keyword>
<keyword evidence="1" id="KW-0472">Membrane</keyword>
<proteinExistence type="predicted"/>
<dbReference type="Proteomes" id="UP000600918">
    <property type="component" value="Unassembled WGS sequence"/>
</dbReference>
<reference evidence="2" key="1">
    <citation type="journal article" date="2020" name="G3 (Bethesda)">
        <title>High-Quality Assemblies for Three Invasive Social Wasps from the &lt;i&gt;Vespula&lt;/i&gt; Genus.</title>
        <authorList>
            <person name="Harrop T.W.R."/>
            <person name="Guhlin J."/>
            <person name="McLaughlin G.M."/>
            <person name="Permina E."/>
            <person name="Stockwell P."/>
            <person name="Gilligan J."/>
            <person name="Le Lec M.F."/>
            <person name="Gruber M.A.M."/>
            <person name="Quinn O."/>
            <person name="Lovegrove M."/>
            <person name="Duncan E.J."/>
            <person name="Remnant E.J."/>
            <person name="Van Eeckhoven J."/>
            <person name="Graham B."/>
            <person name="Knapp R.A."/>
            <person name="Langford K.W."/>
            <person name="Kronenberg Z."/>
            <person name="Press M.O."/>
            <person name="Eacker S.M."/>
            <person name="Wilson-Rankin E.E."/>
            <person name="Purcell J."/>
            <person name="Lester P.J."/>
            <person name="Dearden P.K."/>
        </authorList>
    </citation>
    <scope>NUCLEOTIDE SEQUENCE</scope>
    <source>
        <strain evidence="2">Volc-1</strain>
    </source>
</reference>
<keyword evidence="3" id="KW-1185">Reference proteome</keyword>
<evidence type="ECO:0000313" key="3">
    <source>
        <dbReference type="Proteomes" id="UP000600918"/>
    </source>
</evidence>
<protein>
    <recommendedName>
        <fullName evidence="4">Odorant receptor</fullName>
    </recommendedName>
</protein>
<dbReference type="AlphaFoldDB" id="A0A834JHD5"/>
<name>A0A834JHD5_VESPE</name>
<gene>
    <name evidence="2" type="ORF">H0235_018423</name>
</gene>